<evidence type="ECO:0000256" key="1">
    <source>
        <dbReference type="ARBA" id="ARBA00008056"/>
    </source>
</evidence>
<dbReference type="InterPro" id="IPR050295">
    <property type="entry name" value="Plant_2OG-oxidoreductases"/>
</dbReference>
<dbReference type="SUPFAM" id="SSF51197">
    <property type="entry name" value="Clavaminate synthase-like"/>
    <property type="match status" value="1"/>
</dbReference>
<gene>
    <name evidence="7" type="ORF">HS088_TW11G00056</name>
</gene>
<evidence type="ECO:0000256" key="4">
    <source>
        <dbReference type="ARBA" id="ARBA00023004"/>
    </source>
</evidence>
<dbReference type="InParanoid" id="A0A7J7D0Y7"/>
<dbReference type="EMBL" id="JAAARO010000011">
    <property type="protein sequence ID" value="KAF5739993.1"/>
    <property type="molecule type" value="Genomic_DNA"/>
</dbReference>
<evidence type="ECO:0000256" key="2">
    <source>
        <dbReference type="ARBA" id="ARBA00022723"/>
    </source>
</evidence>
<sequence length="345" mass="39330">MESTTSFQLASKTTLSLGPKFVLPEDKRPNLLQVSILDSVPIIDMNQEPSSLVRNISRACEDYGFFQIINHGVPYELQDRMLSTLAEFFELPPEEKAQFFTTDINTKQVRLYNDYLKVDGQEKVGMWSESFLHPCHRLDDIMNLLPENPPQYREVIAEYSKAIHVLMKRLLSLISMGLGLEKDSLEKSLGAEKHILNAHANYYPPCPDPELTLGLPAHTDIGGLTVLLQPEGLTSLQVLKDGEWLAIHPIPNAFVINLADQTQVLSNGRYKSVLHRAVTNRSQRRVSLAIFCSPDPHTIISPIEDLIDEEHPRIYHSYRFAEFLQEFKRQEGTTRMVKECFQLTL</sequence>
<dbReference type="AlphaFoldDB" id="A0A7J7D0Y7"/>
<dbReference type="PANTHER" id="PTHR47991">
    <property type="entry name" value="OXOGLUTARATE/IRON-DEPENDENT DIOXYGENASE"/>
    <property type="match status" value="1"/>
</dbReference>
<dbReference type="Pfam" id="PF03171">
    <property type="entry name" value="2OG-FeII_Oxy"/>
    <property type="match status" value="1"/>
</dbReference>
<keyword evidence="8" id="KW-1185">Reference proteome</keyword>
<dbReference type="Proteomes" id="UP000593562">
    <property type="component" value="Unassembled WGS sequence"/>
</dbReference>
<dbReference type="Pfam" id="PF14226">
    <property type="entry name" value="DIOX_N"/>
    <property type="match status" value="1"/>
</dbReference>
<evidence type="ECO:0000256" key="5">
    <source>
        <dbReference type="RuleBase" id="RU003682"/>
    </source>
</evidence>
<dbReference type="GO" id="GO:0031418">
    <property type="term" value="F:L-ascorbic acid binding"/>
    <property type="evidence" value="ECO:0007669"/>
    <property type="project" value="UniProtKB-KW"/>
</dbReference>
<name>A0A7J7D0Y7_TRIWF</name>
<evidence type="ECO:0000313" key="7">
    <source>
        <dbReference type="EMBL" id="KAF5739993.1"/>
    </source>
</evidence>
<keyword evidence="4 5" id="KW-0408">Iron</keyword>
<dbReference type="PROSITE" id="PS51471">
    <property type="entry name" value="FE2OG_OXY"/>
    <property type="match status" value="1"/>
</dbReference>
<protein>
    <submittedName>
        <fullName evidence="7">2-oxoglutarate and Fe(II)-dependent oxygenase superfamily protein</fullName>
    </submittedName>
</protein>
<dbReference type="Gene3D" id="2.60.120.330">
    <property type="entry name" value="B-lactam Antibiotic, Isopenicillin N Synthase, Chain"/>
    <property type="match status" value="1"/>
</dbReference>
<evidence type="ECO:0000259" key="6">
    <source>
        <dbReference type="PROSITE" id="PS51471"/>
    </source>
</evidence>
<dbReference type="InterPro" id="IPR027443">
    <property type="entry name" value="IPNS-like_sf"/>
</dbReference>
<organism evidence="7 8">
    <name type="scientific">Tripterygium wilfordii</name>
    <name type="common">Thunder God vine</name>
    <dbReference type="NCBI Taxonomy" id="458696"/>
    <lineage>
        <taxon>Eukaryota</taxon>
        <taxon>Viridiplantae</taxon>
        <taxon>Streptophyta</taxon>
        <taxon>Embryophyta</taxon>
        <taxon>Tracheophyta</taxon>
        <taxon>Spermatophyta</taxon>
        <taxon>Magnoliopsida</taxon>
        <taxon>eudicotyledons</taxon>
        <taxon>Gunneridae</taxon>
        <taxon>Pentapetalae</taxon>
        <taxon>rosids</taxon>
        <taxon>fabids</taxon>
        <taxon>Celastrales</taxon>
        <taxon>Celastraceae</taxon>
        <taxon>Tripterygium</taxon>
    </lineage>
</organism>
<dbReference type="OrthoDB" id="288590at2759"/>
<dbReference type="InterPro" id="IPR026992">
    <property type="entry name" value="DIOX_N"/>
</dbReference>
<keyword evidence="5" id="KW-0560">Oxidoreductase</keyword>
<evidence type="ECO:0000313" key="8">
    <source>
        <dbReference type="Proteomes" id="UP000593562"/>
    </source>
</evidence>
<dbReference type="GO" id="GO:0046872">
    <property type="term" value="F:metal ion binding"/>
    <property type="evidence" value="ECO:0007669"/>
    <property type="project" value="UniProtKB-KW"/>
</dbReference>
<feature type="domain" description="Fe2OG dioxygenase" evidence="6">
    <location>
        <begin position="194"/>
        <end position="294"/>
    </location>
</feature>
<comment type="similarity">
    <text evidence="1 5">Belongs to the iron/ascorbate-dependent oxidoreductase family.</text>
</comment>
<evidence type="ECO:0000256" key="3">
    <source>
        <dbReference type="ARBA" id="ARBA00022896"/>
    </source>
</evidence>
<reference evidence="7 8" key="1">
    <citation type="journal article" date="2020" name="Nat. Commun.">
        <title>Genome of Tripterygium wilfordii and identification of cytochrome P450 involved in triptolide biosynthesis.</title>
        <authorList>
            <person name="Tu L."/>
            <person name="Su P."/>
            <person name="Zhang Z."/>
            <person name="Gao L."/>
            <person name="Wang J."/>
            <person name="Hu T."/>
            <person name="Zhou J."/>
            <person name="Zhang Y."/>
            <person name="Zhao Y."/>
            <person name="Liu Y."/>
            <person name="Song Y."/>
            <person name="Tong Y."/>
            <person name="Lu Y."/>
            <person name="Yang J."/>
            <person name="Xu C."/>
            <person name="Jia M."/>
            <person name="Peters R.J."/>
            <person name="Huang L."/>
            <person name="Gao W."/>
        </authorList>
    </citation>
    <scope>NUCLEOTIDE SEQUENCE [LARGE SCALE GENOMIC DNA]</scope>
    <source>
        <strain evidence="8">cv. XIE 37</strain>
        <tissue evidence="7">Leaf</tissue>
    </source>
</reference>
<keyword evidence="3" id="KW-0847">Vitamin C</keyword>
<proteinExistence type="inferred from homology"/>
<comment type="caution">
    <text evidence="7">The sequence shown here is derived from an EMBL/GenBank/DDBJ whole genome shotgun (WGS) entry which is preliminary data.</text>
</comment>
<dbReference type="InterPro" id="IPR044861">
    <property type="entry name" value="IPNS-like_FE2OG_OXY"/>
</dbReference>
<keyword evidence="2 5" id="KW-0479">Metal-binding</keyword>
<dbReference type="InterPro" id="IPR005123">
    <property type="entry name" value="Oxoglu/Fe-dep_dioxygenase_dom"/>
</dbReference>
<accession>A0A7J7D0Y7</accession>
<dbReference type="GO" id="GO:0016491">
    <property type="term" value="F:oxidoreductase activity"/>
    <property type="evidence" value="ECO:0007669"/>
    <property type="project" value="UniProtKB-KW"/>
</dbReference>